<gene>
    <name evidence="1" type="ORF">BZB76_5002</name>
</gene>
<dbReference type="EMBL" id="RBWU01000005">
    <property type="protein sequence ID" value="RKS72183.1"/>
    <property type="molecule type" value="Genomic_DNA"/>
</dbReference>
<name>A0A495QJ58_9ACTN</name>
<proteinExistence type="predicted"/>
<reference evidence="1 2" key="1">
    <citation type="submission" date="2018-10" db="EMBL/GenBank/DDBJ databases">
        <title>Genomic Encyclopedia of Archaeal and Bacterial Type Strains, Phase II (KMG-II): from individual species to whole genera.</title>
        <authorList>
            <person name="Goeker M."/>
        </authorList>
    </citation>
    <scope>NUCLEOTIDE SEQUENCE [LARGE SCALE GENOMIC DNA]</scope>
    <source>
        <strain evidence="1 2">DSM 43383</strain>
    </source>
</reference>
<sequence length="33" mass="3411">MSPFAVGGLDVGILVDAMFVLVEMLHGDDPPAP</sequence>
<dbReference type="AlphaFoldDB" id="A0A495QJ58"/>
<dbReference type="Proteomes" id="UP000274601">
    <property type="component" value="Unassembled WGS sequence"/>
</dbReference>
<organism evidence="1 2">
    <name type="scientific">Actinomadura pelletieri DSM 43383</name>
    <dbReference type="NCBI Taxonomy" id="1120940"/>
    <lineage>
        <taxon>Bacteria</taxon>
        <taxon>Bacillati</taxon>
        <taxon>Actinomycetota</taxon>
        <taxon>Actinomycetes</taxon>
        <taxon>Streptosporangiales</taxon>
        <taxon>Thermomonosporaceae</taxon>
        <taxon>Actinomadura</taxon>
    </lineage>
</organism>
<accession>A0A495QJ58</accession>
<keyword evidence="2" id="KW-1185">Reference proteome</keyword>
<evidence type="ECO:0000313" key="1">
    <source>
        <dbReference type="EMBL" id="RKS72183.1"/>
    </source>
</evidence>
<protein>
    <submittedName>
        <fullName evidence="1">Uncharacterized protein</fullName>
    </submittedName>
</protein>
<evidence type="ECO:0000313" key="2">
    <source>
        <dbReference type="Proteomes" id="UP000274601"/>
    </source>
</evidence>
<comment type="caution">
    <text evidence="1">The sequence shown here is derived from an EMBL/GenBank/DDBJ whole genome shotgun (WGS) entry which is preliminary data.</text>
</comment>